<dbReference type="EMBL" id="AFRT01002794">
    <property type="protein sequence ID" value="ELU37228.1"/>
    <property type="molecule type" value="Genomic_DNA"/>
</dbReference>
<proteinExistence type="predicted"/>
<dbReference type="HOGENOM" id="CLU_2795708_0_0_1"/>
<evidence type="ECO:0000313" key="1">
    <source>
        <dbReference type="EMBL" id="ELU37228.1"/>
    </source>
</evidence>
<protein>
    <submittedName>
        <fullName evidence="1">Uncharacterized protein</fullName>
    </submittedName>
</protein>
<keyword evidence="2" id="KW-1185">Reference proteome</keyword>
<reference evidence="1 2" key="1">
    <citation type="journal article" date="2013" name="Nat. Commun.">
        <title>The evolution and pathogenic mechanisms of the rice sheath blight pathogen.</title>
        <authorList>
            <person name="Zheng A."/>
            <person name="Lin R."/>
            <person name="Xu L."/>
            <person name="Qin P."/>
            <person name="Tang C."/>
            <person name="Ai P."/>
            <person name="Zhang D."/>
            <person name="Liu Y."/>
            <person name="Sun Z."/>
            <person name="Feng H."/>
            <person name="Wang Y."/>
            <person name="Chen Y."/>
            <person name="Liang X."/>
            <person name="Fu R."/>
            <person name="Li Q."/>
            <person name="Zhang J."/>
            <person name="Yu X."/>
            <person name="Xie Z."/>
            <person name="Ding L."/>
            <person name="Guan P."/>
            <person name="Tang J."/>
            <person name="Liang Y."/>
            <person name="Wang S."/>
            <person name="Deng Q."/>
            <person name="Li S."/>
            <person name="Zhu J."/>
            <person name="Wang L."/>
            <person name="Liu H."/>
            <person name="Li P."/>
        </authorList>
    </citation>
    <scope>NUCLEOTIDE SEQUENCE [LARGE SCALE GENOMIC DNA]</scope>
    <source>
        <strain evidence="2">AG-1 IA</strain>
    </source>
</reference>
<sequence>MVTFAGSGPEIVPRKSLPYRCLSGLNHDHHLAPDHRTTIYFTQTLIARVLDWNECPISISDLDIPFNS</sequence>
<evidence type="ECO:0000313" key="2">
    <source>
        <dbReference type="Proteomes" id="UP000011668"/>
    </source>
</evidence>
<dbReference type="Proteomes" id="UP000011668">
    <property type="component" value="Unassembled WGS sequence"/>
</dbReference>
<organism evidence="1 2">
    <name type="scientific">Thanatephorus cucumeris (strain AG1-IA)</name>
    <name type="common">Rice sheath blight fungus</name>
    <name type="synonym">Rhizoctonia solani</name>
    <dbReference type="NCBI Taxonomy" id="983506"/>
    <lineage>
        <taxon>Eukaryota</taxon>
        <taxon>Fungi</taxon>
        <taxon>Dikarya</taxon>
        <taxon>Basidiomycota</taxon>
        <taxon>Agaricomycotina</taxon>
        <taxon>Agaricomycetes</taxon>
        <taxon>Cantharellales</taxon>
        <taxon>Ceratobasidiaceae</taxon>
        <taxon>Rhizoctonia</taxon>
        <taxon>Rhizoctonia solani AG-1</taxon>
    </lineage>
</organism>
<name>L8WK89_THACA</name>
<accession>L8WK89</accession>
<comment type="caution">
    <text evidence="1">The sequence shown here is derived from an EMBL/GenBank/DDBJ whole genome shotgun (WGS) entry which is preliminary data.</text>
</comment>
<gene>
    <name evidence="1" type="ORF">AG1IA_08743</name>
</gene>
<dbReference type="AlphaFoldDB" id="L8WK89"/>